<accession>A0AAD9MMD1</accession>
<sequence length="163" mass="19408">MGMNVAINVEPALLEWFKWYHYLHDLDLEELRRFHLNVNVSYKPFIALDEIDYNEERLDEYKRCYELTKWIANRHKQEGGDILIVGHLSTMETVTRLMSGGRPLGYKKFLWHTHSKPFGLITVLEEPCSLNGSRRKVLPPMLPIRWHARMLWDTKKMIELLLT</sequence>
<reference evidence="1" key="1">
    <citation type="journal article" date="2023" name="Mol. Biol. Evol.">
        <title>Third-Generation Sequencing Reveals the Adaptive Role of the Epigenome in Three Deep-Sea Polychaetes.</title>
        <authorList>
            <person name="Perez M."/>
            <person name="Aroh O."/>
            <person name="Sun Y."/>
            <person name="Lan Y."/>
            <person name="Juniper S.K."/>
            <person name="Young C.R."/>
            <person name="Angers B."/>
            <person name="Qian P.Y."/>
        </authorList>
    </citation>
    <scope>NUCLEOTIDE SEQUENCE</scope>
    <source>
        <strain evidence="1">P08H-3</strain>
    </source>
</reference>
<dbReference type="AlphaFoldDB" id="A0AAD9MMD1"/>
<keyword evidence="2" id="KW-1185">Reference proteome</keyword>
<protein>
    <recommendedName>
        <fullName evidence="3">Phosphoglycerate mutase</fullName>
    </recommendedName>
</protein>
<dbReference type="InterPro" id="IPR051710">
    <property type="entry name" value="Phosphatase_SH3-domain"/>
</dbReference>
<dbReference type="InterPro" id="IPR029033">
    <property type="entry name" value="His_PPase_superfam"/>
</dbReference>
<dbReference type="Proteomes" id="UP001208570">
    <property type="component" value="Unassembled WGS sequence"/>
</dbReference>
<comment type="caution">
    <text evidence="1">The sequence shown here is derived from an EMBL/GenBank/DDBJ whole genome shotgun (WGS) entry which is preliminary data.</text>
</comment>
<dbReference type="EMBL" id="JAODUP010001649">
    <property type="protein sequence ID" value="KAK2139702.1"/>
    <property type="molecule type" value="Genomic_DNA"/>
</dbReference>
<dbReference type="SUPFAM" id="SSF53254">
    <property type="entry name" value="Phosphoglycerate mutase-like"/>
    <property type="match status" value="1"/>
</dbReference>
<evidence type="ECO:0008006" key="3">
    <source>
        <dbReference type="Google" id="ProtNLM"/>
    </source>
</evidence>
<dbReference type="Gene3D" id="3.40.50.1240">
    <property type="entry name" value="Phosphoglycerate mutase-like"/>
    <property type="match status" value="1"/>
</dbReference>
<evidence type="ECO:0000313" key="1">
    <source>
        <dbReference type="EMBL" id="KAK2139702.1"/>
    </source>
</evidence>
<organism evidence="1 2">
    <name type="scientific">Paralvinella palmiformis</name>
    <dbReference type="NCBI Taxonomy" id="53620"/>
    <lineage>
        <taxon>Eukaryota</taxon>
        <taxon>Metazoa</taxon>
        <taxon>Spiralia</taxon>
        <taxon>Lophotrochozoa</taxon>
        <taxon>Annelida</taxon>
        <taxon>Polychaeta</taxon>
        <taxon>Sedentaria</taxon>
        <taxon>Canalipalpata</taxon>
        <taxon>Terebellida</taxon>
        <taxon>Terebelliformia</taxon>
        <taxon>Alvinellidae</taxon>
        <taxon>Paralvinella</taxon>
    </lineage>
</organism>
<dbReference type="PANTHER" id="PTHR16469">
    <property type="entry name" value="UBIQUITIN-ASSOCIATED AND SH3 DOMAIN-CONTAINING BA-RELATED"/>
    <property type="match status" value="1"/>
</dbReference>
<proteinExistence type="predicted"/>
<evidence type="ECO:0000313" key="2">
    <source>
        <dbReference type="Proteomes" id="UP001208570"/>
    </source>
</evidence>
<dbReference type="PANTHER" id="PTHR16469:SF27">
    <property type="entry name" value="UBIQUITIN-ASSOCIATED AND SH3 DOMAIN-CONTAINING BA-RELATED"/>
    <property type="match status" value="1"/>
</dbReference>
<gene>
    <name evidence="1" type="ORF">LSH36_1649g00005</name>
</gene>
<name>A0AAD9MMD1_9ANNE</name>